<feature type="transmembrane region" description="Helical" evidence="7">
    <location>
        <begin position="276"/>
        <end position="302"/>
    </location>
</feature>
<evidence type="ECO:0000313" key="9">
    <source>
        <dbReference type="EMBL" id="KAK7207661.1"/>
    </source>
</evidence>
<feature type="transmembrane region" description="Helical" evidence="7">
    <location>
        <begin position="187"/>
        <end position="208"/>
    </location>
</feature>
<dbReference type="PROSITE" id="PS50850">
    <property type="entry name" value="MFS"/>
    <property type="match status" value="1"/>
</dbReference>
<comment type="caution">
    <text evidence="9">The sequence shown here is derived from an EMBL/GenBank/DDBJ whole genome shotgun (WGS) entry which is preliminary data.</text>
</comment>
<dbReference type="InterPro" id="IPR005829">
    <property type="entry name" value="Sugar_transporter_CS"/>
</dbReference>
<comment type="subcellular location">
    <subcellularLocation>
        <location evidence="1">Membrane</location>
        <topology evidence="1">Multi-pass membrane protein</topology>
    </subcellularLocation>
</comment>
<keyword evidence="10" id="KW-1185">Reference proteome</keyword>
<dbReference type="PANTHER" id="PTHR48022">
    <property type="entry name" value="PLASTIDIC GLUCOSE TRANSPORTER 4"/>
    <property type="match status" value="1"/>
</dbReference>
<evidence type="ECO:0000256" key="6">
    <source>
        <dbReference type="ARBA" id="ARBA00023136"/>
    </source>
</evidence>
<feature type="transmembrane region" description="Helical" evidence="7">
    <location>
        <begin position="439"/>
        <end position="458"/>
    </location>
</feature>
<dbReference type="PRINTS" id="PR00171">
    <property type="entry name" value="SUGRTRNSPORT"/>
</dbReference>
<protein>
    <submittedName>
        <fullName evidence="9">General substrate transporter</fullName>
    </submittedName>
</protein>
<feature type="transmembrane region" description="Helical" evidence="7">
    <location>
        <begin position="97"/>
        <end position="114"/>
    </location>
</feature>
<dbReference type="Proteomes" id="UP001498771">
    <property type="component" value="Unassembled WGS sequence"/>
</dbReference>
<evidence type="ECO:0000256" key="3">
    <source>
        <dbReference type="ARBA" id="ARBA00022448"/>
    </source>
</evidence>
<keyword evidence="5 7" id="KW-1133">Transmembrane helix</keyword>
<proteinExistence type="inferred from homology"/>
<keyword evidence="6 7" id="KW-0472">Membrane</keyword>
<dbReference type="InterPro" id="IPR005828">
    <property type="entry name" value="MFS_sugar_transport-like"/>
</dbReference>
<name>A0ABR1FCU0_9ASCO</name>
<evidence type="ECO:0000256" key="4">
    <source>
        <dbReference type="ARBA" id="ARBA00022692"/>
    </source>
</evidence>
<feature type="transmembrane region" description="Helical" evidence="7">
    <location>
        <begin position="67"/>
        <end position="85"/>
    </location>
</feature>
<evidence type="ECO:0000256" key="5">
    <source>
        <dbReference type="ARBA" id="ARBA00022989"/>
    </source>
</evidence>
<feature type="transmembrane region" description="Helical" evidence="7">
    <location>
        <begin position="156"/>
        <end position="181"/>
    </location>
</feature>
<dbReference type="PANTHER" id="PTHR48022:SF30">
    <property type="entry name" value="MAJOR FACILITATOR SUPERFAMILY (MFS) PROFILE DOMAIN-CONTAINING PROTEIN"/>
    <property type="match status" value="1"/>
</dbReference>
<feature type="transmembrane region" description="Helical" evidence="7">
    <location>
        <begin position="411"/>
        <end position="433"/>
    </location>
</feature>
<dbReference type="InterPro" id="IPR036259">
    <property type="entry name" value="MFS_trans_sf"/>
</dbReference>
<accession>A0ABR1FCU0</accession>
<dbReference type="SUPFAM" id="SSF103473">
    <property type="entry name" value="MFS general substrate transporter"/>
    <property type="match status" value="1"/>
</dbReference>
<dbReference type="InterPro" id="IPR003663">
    <property type="entry name" value="Sugar/inositol_transpt"/>
</dbReference>
<evidence type="ECO:0000313" key="10">
    <source>
        <dbReference type="Proteomes" id="UP001498771"/>
    </source>
</evidence>
<keyword evidence="3" id="KW-0813">Transport</keyword>
<keyword evidence="4 7" id="KW-0812">Transmembrane</keyword>
<evidence type="ECO:0000256" key="1">
    <source>
        <dbReference type="ARBA" id="ARBA00004141"/>
    </source>
</evidence>
<dbReference type="InterPro" id="IPR050360">
    <property type="entry name" value="MFS_Sugar_Transporters"/>
</dbReference>
<evidence type="ECO:0000256" key="2">
    <source>
        <dbReference type="ARBA" id="ARBA00010992"/>
    </source>
</evidence>
<evidence type="ECO:0000256" key="7">
    <source>
        <dbReference type="SAM" id="Phobius"/>
    </source>
</evidence>
<feature type="transmembrane region" description="Helical" evidence="7">
    <location>
        <begin position="120"/>
        <end position="144"/>
    </location>
</feature>
<dbReference type="EMBL" id="JBBJBU010000001">
    <property type="protein sequence ID" value="KAK7207661.1"/>
    <property type="molecule type" value="Genomic_DNA"/>
</dbReference>
<feature type="transmembrane region" description="Helical" evidence="7">
    <location>
        <begin position="24"/>
        <end position="41"/>
    </location>
</feature>
<sequence>MHSTTVIPPELLGEDYKPHITRRNLAYVFLGSFGSFMFGYANNVTTGSLAQTSFINKFLGGGNSAEVISGILGGFLGGAFLGSVIQARISAKFGRRITTAIAAMLLIIAGALMAGSEHIAMFITFRIISGIGAGILTTNCPVYLSEIAPFHLRGLLTGVHGVSINVAYTMSSLIALGLSFLDQAFQWRIQFCIFVFFSIVLLGSVFFLPESPRWLIEQSRYDEALDILRKLHVSAGIGEVVALAEMAQIKAQVDAERSQPSSYWHIFTTKSLRKRAIVSIVTFILCIGSGILVIANLTPILFGGLGFDQTVQLGLSAVWVFQSGCGSLINAFLVDRVGRRPLFLTGGCLVAVMLIIEAVLQKYYLGTTYAPGLNAATAFFFLYDLVWASCVDNTSIIYIPEIWPTHLRSYGASIAYCSYYAVSIAITSPASLAFDQIGYRYYFVFLVIDILALIYVYFEFPEVSFFSYLILILRAVLI</sequence>
<comment type="similarity">
    <text evidence="2">Belongs to the major facilitator superfamily. Sugar transporter (TC 2.A.1.1) family.</text>
</comment>
<organism evidence="9 10">
    <name type="scientific">Myxozyma melibiosi</name>
    <dbReference type="NCBI Taxonomy" id="54550"/>
    <lineage>
        <taxon>Eukaryota</taxon>
        <taxon>Fungi</taxon>
        <taxon>Dikarya</taxon>
        <taxon>Ascomycota</taxon>
        <taxon>Saccharomycotina</taxon>
        <taxon>Lipomycetes</taxon>
        <taxon>Lipomycetales</taxon>
        <taxon>Lipomycetaceae</taxon>
        <taxon>Myxozyma</taxon>
    </lineage>
</organism>
<evidence type="ECO:0000259" key="8">
    <source>
        <dbReference type="PROSITE" id="PS50850"/>
    </source>
</evidence>
<feature type="domain" description="Major facilitator superfamily (MFS) profile" evidence="8">
    <location>
        <begin position="27"/>
        <end position="464"/>
    </location>
</feature>
<dbReference type="RefSeq" id="XP_064770694.1">
    <property type="nucleotide sequence ID" value="XM_064910185.1"/>
</dbReference>
<gene>
    <name evidence="9" type="ORF">BZA70DRAFT_21540</name>
</gene>
<dbReference type="InterPro" id="IPR020846">
    <property type="entry name" value="MFS_dom"/>
</dbReference>
<dbReference type="Pfam" id="PF00083">
    <property type="entry name" value="Sugar_tr"/>
    <property type="match status" value="1"/>
</dbReference>
<dbReference type="GeneID" id="90035697"/>
<dbReference type="PROSITE" id="PS00217">
    <property type="entry name" value="SUGAR_TRANSPORT_2"/>
    <property type="match status" value="1"/>
</dbReference>
<feature type="transmembrane region" description="Helical" evidence="7">
    <location>
        <begin position="314"/>
        <end position="334"/>
    </location>
</feature>
<feature type="transmembrane region" description="Helical" evidence="7">
    <location>
        <begin position="341"/>
        <end position="360"/>
    </location>
</feature>
<dbReference type="Gene3D" id="1.20.1250.20">
    <property type="entry name" value="MFS general substrate transporter like domains"/>
    <property type="match status" value="1"/>
</dbReference>
<reference evidence="9 10" key="1">
    <citation type="submission" date="2024-03" db="EMBL/GenBank/DDBJ databases">
        <title>Genome-scale model development and genomic sequencing of the oleaginous clade Lipomyces.</title>
        <authorList>
            <consortium name="Lawrence Berkeley National Laboratory"/>
            <person name="Czajka J.J."/>
            <person name="Han Y."/>
            <person name="Kim J."/>
            <person name="Mondo S.J."/>
            <person name="Hofstad B.A."/>
            <person name="Robles A."/>
            <person name="Haridas S."/>
            <person name="Riley R."/>
            <person name="LaButti K."/>
            <person name="Pangilinan J."/>
            <person name="Andreopoulos W."/>
            <person name="Lipzen A."/>
            <person name="Yan J."/>
            <person name="Wang M."/>
            <person name="Ng V."/>
            <person name="Grigoriev I.V."/>
            <person name="Spatafora J.W."/>
            <person name="Magnuson J.K."/>
            <person name="Baker S.E."/>
            <person name="Pomraning K.R."/>
        </authorList>
    </citation>
    <scope>NUCLEOTIDE SEQUENCE [LARGE SCALE GENOMIC DNA]</scope>
    <source>
        <strain evidence="9 10">Phaff 52-87</strain>
    </source>
</reference>